<accession>A0A182R5I0</accession>
<reference evidence="1" key="1">
    <citation type="submission" date="2020-05" db="UniProtKB">
        <authorList>
            <consortium name="EnsemblMetazoa"/>
        </authorList>
    </citation>
    <scope>IDENTIFICATION</scope>
    <source>
        <strain evidence="1">FUMOZ</strain>
    </source>
</reference>
<dbReference type="VEuPathDB" id="VectorBase:AFUN001423"/>
<protein>
    <submittedName>
        <fullName evidence="1">Uncharacterized protein</fullName>
    </submittedName>
</protein>
<name>A0A182R5I0_ANOFN</name>
<dbReference type="AlphaFoldDB" id="A0A182R5I0"/>
<sequence>MQRAAAEFIIPVSSDRILHGAVSMIQSKSNHDSPGALLHCRLTEINSYHQRQYRHRMQLPAPRWQRNIVVIVLPGGFRRVDHYTGISNAGLMYFNTRE</sequence>
<organism evidence="1">
    <name type="scientific">Anopheles funestus</name>
    <name type="common">African malaria mosquito</name>
    <dbReference type="NCBI Taxonomy" id="62324"/>
    <lineage>
        <taxon>Eukaryota</taxon>
        <taxon>Metazoa</taxon>
        <taxon>Ecdysozoa</taxon>
        <taxon>Arthropoda</taxon>
        <taxon>Hexapoda</taxon>
        <taxon>Insecta</taxon>
        <taxon>Pterygota</taxon>
        <taxon>Neoptera</taxon>
        <taxon>Endopterygota</taxon>
        <taxon>Diptera</taxon>
        <taxon>Nematocera</taxon>
        <taxon>Culicoidea</taxon>
        <taxon>Culicidae</taxon>
        <taxon>Anophelinae</taxon>
        <taxon>Anopheles</taxon>
    </lineage>
</organism>
<proteinExistence type="predicted"/>
<evidence type="ECO:0000313" key="1">
    <source>
        <dbReference type="EnsemblMetazoa" id="AFUN001423-PA"/>
    </source>
</evidence>
<dbReference type="EnsemblMetazoa" id="AFUN001423-RA">
    <property type="protein sequence ID" value="AFUN001423-PA"/>
    <property type="gene ID" value="AFUN001423"/>
</dbReference>